<feature type="region of interest" description="Disordered" evidence="1">
    <location>
        <begin position="1"/>
        <end position="22"/>
    </location>
</feature>
<feature type="compositionally biased region" description="Polar residues" evidence="1">
    <location>
        <begin position="1"/>
        <end position="10"/>
    </location>
</feature>
<dbReference type="HOGENOM" id="CLU_2912691_0_0_10"/>
<dbReference type="AlphaFoldDB" id="S0FDF8"/>
<evidence type="ECO:0000313" key="2">
    <source>
        <dbReference type="EMBL" id="EEF78175.1"/>
    </source>
</evidence>
<name>S0FDF8_9BACT</name>
<dbReference type="Proteomes" id="UP000014073">
    <property type="component" value="Unassembled WGS sequence"/>
</dbReference>
<dbReference type="STRING" id="547042.BACCOPRO_03700"/>
<evidence type="ECO:0000313" key="3">
    <source>
        <dbReference type="Proteomes" id="UP000014073"/>
    </source>
</evidence>
<gene>
    <name evidence="2" type="ORF">BACCOPRO_03700</name>
</gene>
<accession>S0FDF8</accession>
<sequence length="61" mass="6701">MSGLSENDSGSARHKWLSPGKAGNRSVRLLSASDPNYINLNLNCLWKIPARKKQSGAWCSK</sequence>
<protein>
    <submittedName>
        <fullName evidence="2">Uncharacterized protein</fullName>
    </submittedName>
</protein>
<organism evidence="2 3">
    <name type="scientific">Phocaeicola coprophilus DSM 18228 = JCM 13818</name>
    <dbReference type="NCBI Taxonomy" id="547042"/>
    <lineage>
        <taxon>Bacteria</taxon>
        <taxon>Pseudomonadati</taxon>
        <taxon>Bacteroidota</taxon>
        <taxon>Bacteroidia</taxon>
        <taxon>Bacteroidales</taxon>
        <taxon>Bacteroidaceae</taxon>
        <taxon>Phocaeicola</taxon>
    </lineage>
</organism>
<dbReference type="EMBL" id="ACBW01000228">
    <property type="protein sequence ID" value="EEF78175.1"/>
    <property type="molecule type" value="Genomic_DNA"/>
</dbReference>
<proteinExistence type="predicted"/>
<reference evidence="2 3" key="1">
    <citation type="submission" date="2008-12" db="EMBL/GenBank/DDBJ databases">
        <authorList>
            <person name="Fulton L."/>
            <person name="Clifton S."/>
            <person name="Fulton B."/>
            <person name="Xu J."/>
            <person name="Minx P."/>
            <person name="Pepin K.H."/>
            <person name="Johnson M."/>
            <person name="Bhonagiri V."/>
            <person name="Nash W.E."/>
            <person name="Mardis E.R."/>
            <person name="Wilson R.K."/>
        </authorList>
    </citation>
    <scope>NUCLEOTIDE SEQUENCE [LARGE SCALE GENOMIC DNA]</scope>
    <source>
        <strain evidence="2 3">DSM 18228</strain>
    </source>
</reference>
<comment type="caution">
    <text evidence="2">The sequence shown here is derived from an EMBL/GenBank/DDBJ whole genome shotgun (WGS) entry which is preliminary data.</text>
</comment>
<evidence type="ECO:0000256" key="1">
    <source>
        <dbReference type="SAM" id="MobiDB-lite"/>
    </source>
</evidence>
<keyword evidence="3" id="KW-1185">Reference proteome</keyword>